<protein>
    <submittedName>
        <fullName evidence="1">4719_t:CDS:1</fullName>
    </submittedName>
</protein>
<evidence type="ECO:0000313" key="1">
    <source>
        <dbReference type="EMBL" id="CAG8591862.1"/>
    </source>
</evidence>
<accession>A0A9N9GC65</accession>
<dbReference type="Proteomes" id="UP000789405">
    <property type="component" value="Unassembled WGS sequence"/>
</dbReference>
<keyword evidence="2" id="KW-1185">Reference proteome</keyword>
<reference evidence="1" key="1">
    <citation type="submission" date="2021-06" db="EMBL/GenBank/DDBJ databases">
        <authorList>
            <person name="Kallberg Y."/>
            <person name="Tangrot J."/>
            <person name="Rosling A."/>
        </authorList>
    </citation>
    <scope>NUCLEOTIDE SEQUENCE</scope>
    <source>
        <strain evidence="1">MA453B</strain>
    </source>
</reference>
<proteinExistence type="predicted"/>
<dbReference type="AlphaFoldDB" id="A0A9N9GC65"/>
<comment type="caution">
    <text evidence="1">The sequence shown here is derived from an EMBL/GenBank/DDBJ whole genome shotgun (WGS) entry which is preliminary data.</text>
</comment>
<name>A0A9N9GC65_9GLOM</name>
<dbReference type="OrthoDB" id="2407745at2759"/>
<evidence type="ECO:0000313" key="2">
    <source>
        <dbReference type="Proteomes" id="UP000789405"/>
    </source>
</evidence>
<sequence>MKSHTGGKARHSFTPHINVIRVPNSKTAFNWVEKKSSIAMLKYKNPNLVIPSHHTLGDRVLKNTTQELHLELLQNDGIPINFAI</sequence>
<gene>
    <name evidence="1" type="ORF">DERYTH_LOCUS7204</name>
</gene>
<organism evidence="1 2">
    <name type="scientific">Dentiscutata erythropus</name>
    <dbReference type="NCBI Taxonomy" id="1348616"/>
    <lineage>
        <taxon>Eukaryota</taxon>
        <taxon>Fungi</taxon>
        <taxon>Fungi incertae sedis</taxon>
        <taxon>Mucoromycota</taxon>
        <taxon>Glomeromycotina</taxon>
        <taxon>Glomeromycetes</taxon>
        <taxon>Diversisporales</taxon>
        <taxon>Gigasporaceae</taxon>
        <taxon>Dentiscutata</taxon>
    </lineage>
</organism>
<dbReference type="EMBL" id="CAJVPY010003440">
    <property type="protein sequence ID" value="CAG8591862.1"/>
    <property type="molecule type" value="Genomic_DNA"/>
</dbReference>